<sequence precursor="true">MRRSLSFAAFAVGAAFAGVLAGAAQAHSPYLLPSTFDVTDRKLVTVQGAFTESFFSPRW</sequence>
<accession>B0SX81</accession>
<evidence type="ECO:0000256" key="1">
    <source>
        <dbReference type="SAM" id="SignalP"/>
    </source>
</evidence>
<keyword evidence="1" id="KW-0732">Signal</keyword>
<dbReference type="STRING" id="366602.Caul_1112"/>
<dbReference type="HOGENOM" id="CLU_2951822_0_0_5"/>
<organism evidence="2">
    <name type="scientific">Caulobacter sp. (strain K31)</name>
    <dbReference type="NCBI Taxonomy" id="366602"/>
    <lineage>
        <taxon>Bacteria</taxon>
        <taxon>Pseudomonadati</taxon>
        <taxon>Pseudomonadota</taxon>
        <taxon>Alphaproteobacteria</taxon>
        <taxon>Caulobacterales</taxon>
        <taxon>Caulobacteraceae</taxon>
        <taxon>Caulobacter</taxon>
    </lineage>
</organism>
<gene>
    <name evidence="2" type="ordered locus">Caul_1112</name>
</gene>
<name>B0SX81_CAUSK</name>
<feature type="chain" id="PRO_5002752877" evidence="1">
    <location>
        <begin position="27"/>
        <end position="59"/>
    </location>
</feature>
<reference evidence="2" key="1">
    <citation type="submission" date="2008-01" db="EMBL/GenBank/DDBJ databases">
        <title>Complete sequence of chromosome of Caulobacter sp. K31.</title>
        <authorList>
            <consortium name="US DOE Joint Genome Institute"/>
            <person name="Copeland A."/>
            <person name="Lucas S."/>
            <person name="Lapidus A."/>
            <person name="Barry K."/>
            <person name="Glavina del Rio T."/>
            <person name="Dalin E."/>
            <person name="Tice H."/>
            <person name="Pitluck S."/>
            <person name="Bruce D."/>
            <person name="Goodwin L."/>
            <person name="Thompson L.S."/>
            <person name="Brettin T."/>
            <person name="Detter J.C."/>
            <person name="Han C."/>
            <person name="Schmutz J."/>
            <person name="Larimer F."/>
            <person name="Land M."/>
            <person name="Hauser L."/>
            <person name="Kyrpides N."/>
            <person name="Kim E."/>
            <person name="Stephens C."/>
            <person name="Richardson P."/>
        </authorList>
    </citation>
    <scope>NUCLEOTIDE SEQUENCE [LARGE SCALE GENOMIC DNA]</scope>
    <source>
        <strain evidence="2">K31</strain>
    </source>
</reference>
<dbReference type="AlphaFoldDB" id="B0SX81"/>
<proteinExistence type="predicted"/>
<evidence type="ECO:0000313" key="2">
    <source>
        <dbReference type="EMBL" id="ABZ70242.1"/>
    </source>
</evidence>
<feature type="signal peptide" evidence="1">
    <location>
        <begin position="1"/>
        <end position="26"/>
    </location>
</feature>
<protein>
    <submittedName>
        <fullName evidence="2">Uncharacterized protein</fullName>
    </submittedName>
</protein>
<dbReference type="EMBL" id="CP000927">
    <property type="protein sequence ID" value="ABZ70242.1"/>
    <property type="molecule type" value="Genomic_DNA"/>
</dbReference>
<dbReference type="KEGG" id="cak:Caul_1112"/>